<dbReference type="EMBL" id="CP001202">
    <property type="protein sequence ID" value="ACK74322.1"/>
    <property type="molecule type" value="Genomic_DNA"/>
</dbReference>
<geneLocation type="plasmid" evidence="1 2">
    <name>ZS7_cp32-3+10</name>
</geneLocation>
<evidence type="ECO:0000313" key="2">
    <source>
        <dbReference type="Proteomes" id="UP000006901"/>
    </source>
</evidence>
<name>A0A0H3BZW7_BORBZ</name>
<dbReference type="HOGENOM" id="CLU_115291_0_0_12"/>
<dbReference type="GeneID" id="56568668"/>
<protein>
    <submittedName>
        <fullName evidence="1">Uncharacterized protein</fullName>
    </submittedName>
</protein>
<dbReference type="InterPro" id="IPR007910">
    <property type="entry name" value="DUF735"/>
</dbReference>
<proteinExistence type="predicted"/>
<evidence type="ECO:0000313" key="1">
    <source>
        <dbReference type="EMBL" id="ACK74322.1"/>
    </source>
</evidence>
<gene>
    <name evidence="1" type="ordered locus">BbuZS7_AC06</name>
</gene>
<dbReference type="Pfam" id="PF05246">
    <property type="entry name" value="DUF735"/>
    <property type="match status" value="1"/>
</dbReference>
<dbReference type="AlphaFoldDB" id="A0A0H3BZW7"/>
<organism evidence="1 2">
    <name type="scientific">Borreliella burgdorferi (strain ZS7)</name>
    <name type="common">Borrelia burgdorferi</name>
    <dbReference type="NCBI Taxonomy" id="445985"/>
    <lineage>
        <taxon>Bacteria</taxon>
        <taxon>Pseudomonadati</taxon>
        <taxon>Spirochaetota</taxon>
        <taxon>Spirochaetia</taxon>
        <taxon>Spirochaetales</taxon>
        <taxon>Borreliaceae</taxon>
        <taxon>Borreliella</taxon>
    </lineage>
</organism>
<accession>A0A0H3BZW7</accession>
<reference evidence="1 2" key="1">
    <citation type="journal article" date="2011" name="J. Bacteriol.">
        <title>Whole-genome sequences of thirteen isolates of Borrelia burgdorferi.</title>
        <authorList>
            <person name="Schutzer S.E."/>
            <person name="Fraser-Liggett C.M."/>
            <person name="Casjens S.R."/>
            <person name="Qiu W.G."/>
            <person name="Dunn J.J."/>
            <person name="Mongodin E.F."/>
            <person name="Luft B.J."/>
        </authorList>
    </citation>
    <scope>NUCLEOTIDE SEQUENCE [LARGE SCALE GENOMIC DNA]</scope>
    <source>
        <strain evidence="1 2">ZS7</strain>
        <plasmid evidence="1 2">ZS7_cp32-3+10</plasmid>
    </source>
</reference>
<sequence>MKIPNLFNGTEVHKFILTETEYAQALLNELKSLNSNFLSINVIENIKSRYIAIWISQVLSIFYAKTQTLQSITSNINSVIFALRHIGTDESFRLIFKAFLNVDIEVTTPEAGVIDISLKGVIKTNFTTFISPSTKKGKRLKKILLREKKPGYAASKKALVFNSLPKGYDHSIYAFIKRIIPIGRVLKINNTDGNNIITFNN</sequence>
<dbReference type="Proteomes" id="UP000006901">
    <property type="component" value="Plasmid ZS7_cp32-3+10"/>
</dbReference>
<dbReference type="KEGG" id="bbz:BbuZS7_AC06"/>
<keyword evidence="1" id="KW-0614">Plasmid</keyword>
<dbReference type="RefSeq" id="WP_012592980.1">
    <property type="nucleotide sequence ID" value="NC_011720.1"/>
</dbReference>